<dbReference type="Proteomes" id="UP000191135">
    <property type="component" value="Chromosome"/>
</dbReference>
<dbReference type="InterPro" id="IPR036388">
    <property type="entry name" value="WH-like_DNA-bd_sf"/>
</dbReference>
<feature type="domain" description="HTH gntR-type" evidence="4">
    <location>
        <begin position="2"/>
        <end position="72"/>
    </location>
</feature>
<evidence type="ECO:0000256" key="3">
    <source>
        <dbReference type="ARBA" id="ARBA00023163"/>
    </source>
</evidence>
<dbReference type="EMBL" id="CP020330">
    <property type="protein sequence ID" value="AQZ52011.1"/>
    <property type="molecule type" value="Genomic_DNA"/>
</dbReference>
<dbReference type="PROSITE" id="PS50949">
    <property type="entry name" value="HTH_GNTR"/>
    <property type="match status" value="1"/>
</dbReference>
<dbReference type="Gene3D" id="3.40.50.2300">
    <property type="match status" value="2"/>
</dbReference>
<evidence type="ECO:0000313" key="5">
    <source>
        <dbReference type="EMBL" id="AQZ52011.1"/>
    </source>
</evidence>
<evidence type="ECO:0000259" key="4">
    <source>
        <dbReference type="PROSITE" id="PS50949"/>
    </source>
</evidence>
<dbReference type="SUPFAM" id="SSF53822">
    <property type="entry name" value="Periplasmic binding protein-like I"/>
    <property type="match status" value="1"/>
</dbReference>
<dbReference type="GO" id="GO:0003677">
    <property type="term" value="F:DNA binding"/>
    <property type="evidence" value="ECO:0007669"/>
    <property type="project" value="UniProtKB-KW"/>
</dbReference>
<name>A0A1U9Z2U2_9HYPH</name>
<dbReference type="Pfam" id="PF00392">
    <property type="entry name" value="GntR"/>
    <property type="match status" value="1"/>
</dbReference>
<gene>
    <name evidence="5" type="ORF">Mame_02685</name>
</gene>
<dbReference type="AlphaFoldDB" id="A0A1U9Z2U2"/>
<dbReference type="InterPro" id="IPR036390">
    <property type="entry name" value="WH_DNA-bd_sf"/>
</dbReference>
<dbReference type="STRING" id="1122214.Mame_02685"/>
<dbReference type="eggNOG" id="ENOG5033Z0Y">
    <property type="taxonomic scope" value="Bacteria"/>
</dbReference>
<dbReference type="InterPro" id="IPR028082">
    <property type="entry name" value="Peripla_BP_I"/>
</dbReference>
<dbReference type="Gene3D" id="1.10.10.10">
    <property type="entry name" value="Winged helix-like DNA-binding domain superfamily/Winged helix DNA-binding domain"/>
    <property type="match status" value="1"/>
</dbReference>
<dbReference type="SUPFAM" id="SSF46785">
    <property type="entry name" value="Winged helix' DNA-binding domain"/>
    <property type="match status" value="1"/>
</dbReference>
<keyword evidence="6" id="KW-1185">Reference proteome</keyword>
<dbReference type="SMART" id="SM00345">
    <property type="entry name" value="HTH_GNTR"/>
    <property type="match status" value="1"/>
</dbReference>
<reference evidence="5 6" key="1">
    <citation type="submission" date="2017-03" db="EMBL/GenBank/DDBJ databases">
        <title>Foreign affairs: Plasmid Transfer between Roseobacters and Rhizobia.</title>
        <authorList>
            <person name="Bartling P."/>
            <person name="Bunk B."/>
            <person name="Overmann J."/>
            <person name="Brinkmann H."/>
            <person name="Petersen J."/>
        </authorList>
    </citation>
    <scope>NUCLEOTIDE SEQUENCE [LARGE SCALE GENOMIC DNA]</scope>
    <source>
        <strain evidence="5 6">MACL11</strain>
    </source>
</reference>
<keyword evidence="3" id="KW-0804">Transcription</keyword>
<evidence type="ECO:0000256" key="2">
    <source>
        <dbReference type="ARBA" id="ARBA00023125"/>
    </source>
</evidence>
<organism evidence="5 6">
    <name type="scientific">Martelella mediterranea DSM 17316</name>
    <dbReference type="NCBI Taxonomy" id="1122214"/>
    <lineage>
        <taxon>Bacteria</taxon>
        <taxon>Pseudomonadati</taxon>
        <taxon>Pseudomonadota</taxon>
        <taxon>Alphaproteobacteria</taxon>
        <taxon>Hyphomicrobiales</taxon>
        <taxon>Aurantimonadaceae</taxon>
        <taxon>Martelella</taxon>
    </lineage>
</organism>
<dbReference type="OrthoDB" id="9809462at2"/>
<dbReference type="GO" id="GO:0003700">
    <property type="term" value="F:DNA-binding transcription factor activity"/>
    <property type="evidence" value="ECO:0007669"/>
    <property type="project" value="InterPro"/>
</dbReference>
<evidence type="ECO:0000313" key="6">
    <source>
        <dbReference type="Proteomes" id="UP000191135"/>
    </source>
</evidence>
<proteinExistence type="predicted"/>
<evidence type="ECO:0000256" key="1">
    <source>
        <dbReference type="ARBA" id="ARBA00023015"/>
    </source>
</evidence>
<dbReference type="InterPro" id="IPR000524">
    <property type="entry name" value="Tscrpt_reg_HTH_GntR"/>
</dbReference>
<protein>
    <submittedName>
        <fullName evidence="5">Bacterial regulatory protein, gntR family</fullName>
    </submittedName>
</protein>
<dbReference type="KEGG" id="mmed:Mame_02685"/>
<accession>A0A1U9Z2U2</accession>
<sequence length="363" mass="40294">MQNKTKQVVAAIGRWLDDRIDRASPGERLPTVRHLMREFGTAQRTVEAALKPFLEDGRLIARPGAGIVVAGMPEEKEPENYAADLLILYRNSDSRLARVTLQEVATRIKSAGFSVLQLGFSSDAQAIDVLERIGRFRACLIQVNFEILTVAFLAALHRQADHIVIDGVSATGIDVDAIGTNWREALSIAFRTFRESGHDKIAFLTSAHHARQIAMARREFHLLGSFLPDPDQRFLIELNALPGSYQIDDIAAAIGRHADVEGRLPFTALIAWGVVEGFILERALAKLGLEAGRDLSVIMLGSTDFQSEHLGRFDVVGNSHDEKLAVFERIIRARIADRPEEPQTHYLPISYVRHGSVIDLHTD</sequence>
<keyword evidence="1" id="KW-0805">Transcription regulation</keyword>
<dbReference type="RefSeq" id="WP_018062999.1">
    <property type="nucleotide sequence ID" value="NZ_AQWH01000002.1"/>
</dbReference>
<keyword evidence="2" id="KW-0238">DNA-binding</keyword>